<dbReference type="OrthoDB" id="3893071at2759"/>
<accession>A0A166M1H8</accession>
<evidence type="ECO:0000313" key="2">
    <source>
        <dbReference type="Proteomes" id="UP000076532"/>
    </source>
</evidence>
<gene>
    <name evidence="1" type="ORF">FIBSPDRAFT_458323</name>
</gene>
<dbReference type="AlphaFoldDB" id="A0A166M1H8"/>
<organism evidence="1 2">
    <name type="scientific">Athelia psychrophila</name>
    <dbReference type="NCBI Taxonomy" id="1759441"/>
    <lineage>
        <taxon>Eukaryota</taxon>
        <taxon>Fungi</taxon>
        <taxon>Dikarya</taxon>
        <taxon>Basidiomycota</taxon>
        <taxon>Agaricomycotina</taxon>
        <taxon>Agaricomycetes</taxon>
        <taxon>Agaricomycetidae</taxon>
        <taxon>Atheliales</taxon>
        <taxon>Atheliaceae</taxon>
        <taxon>Athelia</taxon>
    </lineage>
</organism>
<name>A0A166M1H8_9AGAM</name>
<dbReference type="Proteomes" id="UP000076532">
    <property type="component" value="Unassembled WGS sequence"/>
</dbReference>
<keyword evidence="2" id="KW-1185">Reference proteome</keyword>
<protein>
    <submittedName>
        <fullName evidence="1">Uncharacterized protein</fullName>
    </submittedName>
</protein>
<reference evidence="1 2" key="1">
    <citation type="journal article" date="2016" name="Mol. Biol. Evol.">
        <title>Comparative Genomics of Early-Diverging Mushroom-Forming Fungi Provides Insights into the Origins of Lignocellulose Decay Capabilities.</title>
        <authorList>
            <person name="Nagy L.G."/>
            <person name="Riley R."/>
            <person name="Tritt A."/>
            <person name="Adam C."/>
            <person name="Daum C."/>
            <person name="Floudas D."/>
            <person name="Sun H."/>
            <person name="Yadav J.S."/>
            <person name="Pangilinan J."/>
            <person name="Larsson K.H."/>
            <person name="Matsuura K."/>
            <person name="Barry K."/>
            <person name="Labutti K."/>
            <person name="Kuo R."/>
            <person name="Ohm R.A."/>
            <person name="Bhattacharya S.S."/>
            <person name="Shirouzu T."/>
            <person name="Yoshinaga Y."/>
            <person name="Martin F.M."/>
            <person name="Grigoriev I.V."/>
            <person name="Hibbett D.S."/>
        </authorList>
    </citation>
    <scope>NUCLEOTIDE SEQUENCE [LARGE SCALE GENOMIC DNA]</scope>
    <source>
        <strain evidence="1 2">CBS 109695</strain>
    </source>
</reference>
<dbReference type="EMBL" id="KV417532">
    <property type="protein sequence ID" value="KZP23541.1"/>
    <property type="molecule type" value="Genomic_DNA"/>
</dbReference>
<sequence length="181" mass="20309">MIQPKAFNSWTCIDVANMAREHDVLSILPIALYWCCTGRSVAELEEGQRRTDGTISALSPVNERACFRALFALWTLKEQNTYSWVISPKSAYPACRNTECSIARDNLLRTILFPAAVYGCFTAWNDRWGTGQCNSCIDVARQRHEEGRQKAWDALPGVFGLPGWEELTKERSASACGKLVN</sequence>
<evidence type="ECO:0000313" key="1">
    <source>
        <dbReference type="EMBL" id="KZP23541.1"/>
    </source>
</evidence>
<proteinExistence type="predicted"/>